<dbReference type="AlphaFoldDB" id="A0A9W6QBQ2"/>
<dbReference type="SMART" id="SM01130">
    <property type="entry name" value="DHDPS"/>
    <property type="match status" value="1"/>
</dbReference>
<evidence type="ECO:0000313" key="5">
    <source>
        <dbReference type="EMBL" id="GLW71993.1"/>
    </source>
</evidence>
<feature type="binding site" evidence="4">
    <location>
        <position position="221"/>
    </location>
    <ligand>
        <name>pyruvate</name>
        <dbReference type="ChEBI" id="CHEBI:15361"/>
    </ligand>
</feature>
<dbReference type="SUPFAM" id="SSF51569">
    <property type="entry name" value="Aldolase"/>
    <property type="match status" value="1"/>
</dbReference>
<dbReference type="Gene3D" id="3.20.20.70">
    <property type="entry name" value="Aldolase class I"/>
    <property type="match status" value="1"/>
</dbReference>
<evidence type="ECO:0000256" key="2">
    <source>
        <dbReference type="PIRNR" id="PIRNR001365"/>
    </source>
</evidence>
<dbReference type="CDD" id="cd00408">
    <property type="entry name" value="DHDPS-like"/>
    <property type="match status" value="1"/>
</dbReference>
<keyword evidence="1 2" id="KW-0456">Lyase</keyword>
<comment type="similarity">
    <text evidence="2">Belongs to the DapA family.</text>
</comment>
<dbReference type="PANTHER" id="PTHR12128">
    <property type="entry name" value="DIHYDRODIPICOLINATE SYNTHASE"/>
    <property type="match status" value="1"/>
</dbReference>
<dbReference type="PRINTS" id="PR00146">
    <property type="entry name" value="DHPICSNTHASE"/>
</dbReference>
<name>A0A9W6QBQ2_9ACTN</name>
<organism evidence="5 6">
    <name type="scientific">Kitasatospora phosalacinea</name>
    <dbReference type="NCBI Taxonomy" id="2065"/>
    <lineage>
        <taxon>Bacteria</taxon>
        <taxon>Bacillati</taxon>
        <taxon>Actinomycetota</taxon>
        <taxon>Actinomycetes</taxon>
        <taxon>Kitasatosporales</taxon>
        <taxon>Streptomycetaceae</taxon>
        <taxon>Kitasatospora</taxon>
    </lineage>
</organism>
<dbReference type="InterPro" id="IPR013785">
    <property type="entry name" value="Aldolase_TIM"/>
</dbReference>
<evidence type="ECO:0000256" key="4">
    <source>
        <dbReference type="PIRSR" id="PIRSR001365-2"/>
    </source>
</evidence>
<dbReference type="GO" id="GO:0008840">
    <property type="term" value="F:4-hydroxy-tetrahydrodipicolinate synthase activity"/>
    <property type="evidence" value="ECO:0007669"/>
    <property type="project" value="TreeGrafter"/>
</dbReference>
<sequence>MSHIISRETPMTRTPHDSARPWRGIMVATTLPFRDDLTVDYDAYAEHVRWLIDNGCDGVVPNGSLGEYQTLTPEERAKVVTTAVEAAGDGARVMPGVAAYGSAESRRWAEQAAEAGAGSVLLLPPNAYRADHAAVRAHYAEVAKVGVPVVAYNNPIDTKVDLVPALLAQLHAEGSIVAVKEFSGDVRRAYEIGELAPGLDLLIGADDVLLELAIAGAVGWIAGYPNALPAASSALYHAAVSGDLATAVPLYKSLHPLLRWDSRTEFVQSIKLSMDIAGRPGGPTRAPRLPLVPEIEAAVRAATEKALAEGHK</sequence>
<feature type="active site" description="Proton donor/acceptor" evidence="3">
    <location>
        <position position="152"/>
    </location>
</feature>
<comment type="caution">
    <text evidence="5">The sequence shown here is derived from an EMBL/GenBank/DDBJ whole genome shotgun (WGS) entry which is preliminary data.</text>
</comment>
<evidence type="ECO:0000256" key="1">
    <source>
        <dbReference type="ARBA" id="ARBA00023239"/>
    </source>
</evidence>
<reference evidence="5" key="1">
    <citation type="submission" date="2023-02" db="EMBL/GenBank/DDBJ databases">
        <title>Kitasatospora phosalacinea NBRC 14627.</title>
        <authorList>
            <person name="Ichikawa N."/>
            <person name="Sato H."/>
            <person name="Tonouchi N."/>
        </authorList>
    </citation>
    <scope>NUCLEOTIDE SEQUENCE</scope>
    <source>
        <strain evidence="5">NBRC 14627</strain>
    </source>
</reference>
<dbReference type="PANTHER" id="PTHR12128:SF72">
    <property type="entry name" value="DIHYDRODIPICOLINATE SYNTHASE"/>
    <property type="match status" value="1"/>
</dbReference>
<dbReference type="PIRSF" id="PIRSF001365">
    <property type="entry name" value="DHDPS"/>
    <property type="match status" value="1"/>
</dbReference>
<feature type="active site" description="Schiff-base intermediate with substrate" evidence="3">
    <location>
        <position position="180"/>
    </location>
</feature>
<proteinExistence type="inferred from homology"/>
<evidence type="ECO:0000256" key="3">
    <source>
        <dbReference type="PIRSR" id="PIRSR001365-1"/>
    </source>
</evidence>
<dbReference type="Pfam" id="PF00701">
    <property type="entry name" value="DHDPS"/>
    <property type="match status" value="1"/>
</dbReference>
<gene>
    <name evidence="5" type="ORF">Kpho02_42920</name>
</gene>
<protein>
    <submittedName>
        <fullName evidence="5">Dihydrodipicolinate synthase family protein</fullName>
    </submittedName>
</protein>
<dbReference type="Proteomes" id="UP001165041">
    <property type="component" value="Unassembled WGS sequence"/>
</dbReference>
<dbReference type="InterPro" id="IPR002220">
    <property type="entry name" value="DapA-like"/>
</dbReference>
<evidence type="ECO:0000313" key="6">
    <source>
        <dbReference type="Proteomes" id="UP001165041"/>
    </source>
</evidence>
<accession>A0A9W6QBQ2</accession>
<dbReference type="EMBL" id="BSSA01000014">
    <property type="protein sequence ID" value="GLW71993.1"/>
    <property type="molecule type" value="Genomic_DNA"/>
</dbReference>